<dbReference type="FunFam" id="1.10.10.41:FF:000001">
    <property type="entry name" value="DNA topoisomerase I"/>
    <property type="match status" value="1"/>
</dbReference>
<dbReference type="CDD" id="cd03488">
    <property type="entry name" value="Topoisomer_IB_N_htopoI_like"/>
    <property type="match status" value="1"/>
</dbReference>
<dbReference type="InterPro" id="IPR019786">
    <property type="entry name" value="Zinc_finger_PHD-type_CS"/>
</dbReference>
<feature type="region of interest" description="Disordered" evidence="13">
    <location>
        <begin position="786"/>
        <end position="818"/>
    </location>
</feature>
<gene>
    <name evidence="15" type="ORF">MNOR_LOCUS41216</name>
</gene>
<feature type="region of interest" description="Disordered" evidence="13">
    <location>
        <begin position="95"/>
        <end position="135"/>
    </location>
</feature>
<dbReference type="AlphaFoldDB" id="A0AAV2SWL1"/>
<dbReference type="GO" id="GO:0008270">
    <property type="term" value="F:zinc ion binding"/>
    <property type="evidence" value="ECO:0007669"/>
    <property type="project" value="UniProtKB-KW"/>
</dbReference>
<organism evidence="15 16">
    <name type="scientific">Meganyctiphanes norvegica</name>
    <name type="common">Northern krill</name>
    <name type="synonym">Thysanopoda norvegica</name>
    <dbReference type="NCBI Taxonomy" id="48144"/>
    <lineage>
        <taxon>Eukaryota</taxon>
        <taxon>Metazoa</taxon>
        <taxon>Ecdysozoa</taxon>
        <taxon>Arthropoda</taxon>
        <taxon>Crustacea</taxon>
        <taxon>Multicrustacea</taxon>
        <taxon>Malacostraca</taxon>
        <taxon>Eumalacostraca</taxon>
        <taxon>Eucarida</taxon>
        <taxon>Euphausiacea</taxon>
        <taxon>Euphausiidae</taxon>
        <taxon>Meganyctiphanes</taxon>
    </lineage>
</organism>
<proteinExistence type="inferred from homology"/>
<dbReference type="GO" id="GO:0006260">
    <property type="term" value="P:DNA replication"/>
    <property type="evidence" value="ECO:0007669"/>
    <property type="project" value="TreeGrafter"/>
</dbReference>
<comment type="similarity">
    <text evidence="2 11">Belongs to the type IB topoisomerase family.</text>
</comment>
<evidence type="ECO:0000256" key="10">
    <source>
        <dbReference type="PROSITE-ProRule" id="PRU01382"/>
    </source>
</evidence>
<dbReference type="InterPro" id="IPR013083">
    <property type="entry name" value="Znf_RING/FYVE/PHD"/>
</dbReference>
<dbReference type="Gene3D" id="3.90.15.10">
    <property type="entry name" value="Topoisomerase I, Chain A, domain 3"/>
    <property type="match status" value="1"/>
</dbReference>
<accession>A0AAV2SWL1</accession>
<dbReference type="InterPro" id="IPR014711">
    <property type="entry name" value="TopoI_cat_a-hlx-sub_euk"/>
</dbReference>
<comment type="caution">
    <text evidence="10">Lacks conserved residue(s) required for the propagation of feature annotation.</text>
</comment>
<evidence type="ECO:0000256" key="13">
    <source>
        <dbReference type="SAM" id="MobiDB-lite"/>
    </source>
</evidence>
<keyword evidence="5" id="KW-0862">Zinc</keyword>
<dbReference type="InterPro" id="IPR011011">
    <property type="entry name" value="Znf_FYVE_PHD"/>
</dbReference>
<dbReference type="Pfam" id="PF01028">
    <property type="entry name" value="Topoisom_I"/>
    <property type="match status" value="1"/>
</dbReference>
<feature type="compositionally biased region" description="Basic residues" evidence="13">
    <location>
        <begin position="1140"/>
        <end position="1155"/>
    </location>
</feature>
<dbReference type="SUPFAM" id="SSF56349">
    <property type="entry name" value="DNA breaking-rejoining enzymes"/>
    <property type="match status" value="1"/>
</dbReference>
<dbReference type="InterPro" id="IPR008336">
    <property type="entry name" value="TopoI_DNA-bd_euk"/>
</dbReference>
<feature type="coiled-coil region" evidence="12">
    <location>
        <begin position="590"/>
        <end position="624"/>
    </location>
</feature>
<dbReference type="Gene3D" id="3.30.40.10">
    <property type="entry name" value="Zinc/RING finger domain, C3HC4 (zinc finger)"/>
    <property type="match status" value="1"/>
</dbReference>
<dbReference type="InterPro" id="IPR013034">
    <property type="entry name" value="DNA_topo_DNA_db_N_dom1"/>
</dbReference>
<dbReference type="InterPro" id="IPR048045">
    <property type="entry name" value="Topoisomer_I_DNA-bd"/>
</dbReference>
<evidence type="ECO:0000256" key="6">
    <source>
        <dbReference type="ARBA" id="ARBA00023029"/>
    </source>
</evidence>
<keyword evidence="7 10" id="KW-0238">DNA-binding</keyword>
<dbReference type="SMART" id="SM00435">
    <property type="entry name" value="TOPEUc"/>
    <property type="match status" value="1"/>
</dbReference>
<comment type="function">
    <text evidence="11">Releases the supercoiling and torsional tension of DNA introduced during the DNA replication and transcription by transiently cleaving and rejoining one strand of the DNA duplex. Introduces a single-strand break via transesterification at the specific target site 5'-[CT]CCTTp site in duplex DNA. The scissile phosphodiester is attacked by the catalytic tyrosine of the enzyme, resulting in the formation of a DNA-(3'-phosphotyrosyl)-enzyme intermediate and the expulsion of a 5'-OH DNA strand. The free DNA strand then undergoes passage around the unbroken strand thus removing DNA supercoils. Finally, in the religation step, the DNA 5'-OH attacks the covalent intermediate to expel the active-site tyrosine and restore the DNA phosphodiester backbone.</text>
</comment>
<dbReference type="CDD" id="cd00659">
    <property type="entry name" value="Topo_IB_C"/>
    <property type="match status" value="1"/>
</dbReference>
<dbReference type="InterPro" id="IPR051062">
    <property type="entry name" value="Topoisomerase_IB"/>
</dbReference>
<dbReference type="Gene3D" id="1.10.10.41">
    <property type="entry name" value="Yeast DNA topoisomerase - domain 1"/>
    <property type="match status" value="1"/>
</dbReference>
<keyword evidence="4 9" id="KW-0863">Zinc-finger</keyword>
<dbReference type="Gene3D" id="2.170.11.10">
    <property type="entry name" value="DNA Topoisomerase I, domain 2"/>
    <property type="match status" value="1"/>
</dbReference>
<dbReference type="PROSITE" id="PS50016">
    <property type="entry name" value="ZF_PHD_2"/>
    <property type="match status" value="1"/>
</dbReference>
<feature type="compositionally biased region" description="Basic and acidic residues" evidence="13">
    <location>
        <begin position="119"/>
        <end position="133"/>
    </location>
</feature>
<evidence type="ECO:0000256" key="7">
    <source>
        <dbReference type="ARBA" id="ARBA00023125"/>
    </source>
</evidence>
<dbReference type="InterPro" id="IPR036202">
    <property type="entry name" value="TopoI_DNA-bd_euk_N_sf"/>
</dbReference>
<reference evidence="15 16" key="1">
    <citation type="submission" date="2024-05" db="EMBL/GenBank/DDBJ databases">
        <authorList>
            <person name="Wallberg A."/>
        </authorList>
    </citation>
    <scope>NUCLEOTIDE SEQUENCE [LARGE SCALE GENOMIC DNA]</scope>
</reference>
<evidence type="ECO:0000256" key="4">
    <source>
        <dbReference type="ARBA" id="ARBA00022771"/>
    </source>
</evidence>
<dbReference type="InterPro" id="IPR019787">
    <property type="entry name" value="Znf_PHD-finger"/>
</dbReference>
<keyword evidence="6 11" id="KW-0799">Topoisomerase</keyword>
<dbReference type="PRINTS" id="PR00416">
    <property type="entry name" value="EUTPISMRASEI"/>
</dbReference>
<dbReference type="PANTHER" id="PTHR10290">
    <property type="entry name" value="DNA TOPOISOMERASE I"/>
    <property type="match status" value="1"/>
</dbReference>
<keyword evidence="3" id="KW-0479">Metal-binding</keyword>
<dbReference type="InterPro" id="IPR011010">
    <property type="entry name" value="DNA_brk_join_enz"/>
</dbReference>
<comment type="catalytic activity">
    <reaction evidence="1 11">
        <text>ATP-independent breakage of single-stranded DNA, followed by passage and rejoining.</text>
        <dbReference type="EC" id="5.6.2.1"/>
    </reaction>
</comment>
<evidence type="ECO:0000256" key="5">
    <source>
        <dbReference type="ARBA" id="ARBA00022833"/>
    </source>
</evidence>
<dbReference type="GO" id="GO:0007059">
    <property type="term" value="P:chromosome segregation"/>
    <property type="evidence" value="ECO:0007669"/>
    <property type="project" value="TreeGrafter"/>
</dbReference>
<dbReference type="SUPFAM" id="SSF56741">
    <property type="entry name" value="Eukaryotic DNA topoisomerase I, N-terminal DNA-binding fragment"/>
    <property type="match status" value="1"/>
</dbReference>
<dbReference type="GO" id="GO:0005694">
    <property type="term" value="C:chromosome"/>
    <property type="evidence" value="ECO:0007669"/>
    <property type="project" value="InterPro"/>
</dbReference>
<evidence type="ECO:0000256" key="1">
    <source>
        <dbReference type="ARBA" id="ARBA00000213"/>
    </source>
</evidence>
<evidence type="ECO:0000256" key="12">
    <source>
        <dbReference type="SAM" id="Coils"/>
    </source>
</evidence>
<dbReference type="InterPro" id="IPR014727">
    <property type="entry name" value="TopoI_cat_a/b-sub_euk"/>
</dbReference>
<evidence type="ECO:0000256" key="8">
    <source>
        <dbReference type="ARBA" id="ARBA00023235"/>
    </source>
</evidence>
<evidence type="ECO:0000256" key="11">
    <source>
        <dbReference type="RuleBase" id="RU365101"/>
    </source>
</evidence>
<dbReference type="PANTHER" id="PTHR10290:SF3">
    <property type="entry name" value="DNA TOPOISOMERASE 1"/>
    <property type="match status" value="1"/>
</dbReference>
<comment type="caution">
    <text evidence="15">The sequence shown here is derived from an EMBL/GenBank/DDBJ whole genome shotgun (WGS) entry which is preliminary data.</text>
</comment>
<dbReference type="InterPro" id="IPR001631">
    <property type="entry name" value="TopoI"/>
</dbReference>
<dbReference type="Pfam" id="PF14370">
    <property type="entry name" value="Topo_C_assoc"/>
    <property type="match status" value="1"/>
</dbReference>
<protein>
    <recommendedName>
        <fullName evidence="11">DNA topoisomerase I</fullName>
        <ecNumber evidence="11">5.6.2.1</ecNumber>
    </recommendedName>
    <alternativeName>
        <fullName evidence="11">DNA topoisomerase 1</fullName>
    </alternativeName>
</protein>
<sequence>MTDSSLKSTPKNSNVEAVYEDYGTIHCSYKIKEKNYDKEQKLDVFYSPSDANTNEIVNSNKRENLLNKVSKSTQPSEETIFIYKGCSPVPSKKILSESKTNNKNSKKFVKRCDNPGLNDDEKERNNEKSKEIHSSIPINNELGVTKTNVRKCWEGEKSDNGVKWTFLSHNGPVFADPYVQLPNHVKFLYKGEPMKLTEKAEEVAGFYAKMLEHDCTKNEVFNNNFFTDWRKQMTQEEKQKIKKLINCDFRQVHAYYVDQYVNRKTCTKEEKKALKDKEQQLIEKYGWCMVDGLKKYIGNFKIEPPGLFKDQGKHPKQGLLKLRIEAEDVSINCSKDSEVPEPPLGHKWRSVHHDNTVTWLACWTENVQGITKYVRVNADSKLKGEKEWQKYESARSLHQSVDEIRKKYRADWKNINMRTRQCSVAIYFIDKFDLRVGNEKYENQAGTVGCCSLQVEHIKLVKEKDGKKYVVVFDFMDKDSIQYYNEVQVDKIVFRNLQYFMQNKIEGEDLFDKIDTASMNKYLNELMEGLTAKVFHTYKASRTLQEQLQKLTDPNDSVPAKIFSYNRAKRNVAIFCNHQLSTHKSFDKGMENLKFKIKNKGDQFEDAERQLQDAEKDANGKKKKALDLIKAHLSTLELYATIKEENKTTAVGTSVLNFLDPRISVAWAKRNGVPLEKVYNKNQLSKYEWAIDMAMADYNFMDDPTTMPGKSANTSHSQNEDERKYINCNNCELLLEISGTGDNITDENSPRNSKLLLETRATGITITEENSPDNSGLLLETRATGDTITEGNSSGNSGLLETSDNGDTITGKNSPYNGGLMLETNDTGDKFTDESSPGKCDFLLKTNDTGNKIMDDRFLLETSDFGDNTTDEISSDNIGLFEIHAAGNKTINESIITSKRKLLIEIRDFGNSNTEETEEYIYDSKKLENCSHKISHSIDFKDFFHGNENYSSDSEISCSDGAEEDELTYCSGCGNDNGHETVSAWIDCKFCGCWWHKHCTKVSENLAHSENEENDWYCPKCVKAIGNTYLLITNWDKSGKIQMEIEENVPEASESFSMPENIENISKILVEVPAIDYIMSSSTMCVSSESSSGNIKKSEPAQTIQKNITKQKKICDTFPGNKINRQITDNTELKTVHHEKQQKKNRHENVKKRKR</sequence>
<dbReference type="GO" id="GO:0006265">
    <property type="term" value="P:DNA topological change"/>
    <property type="evidence" value="ECO:0007669"/>
    <property type="project" value="UniProtKB-UniRule"/>
</dbReference>
<dbReference type="Gene3D" id="1.10.132.10">
    <property type="match status" value="1"/>
</dbReference>
<dbReference type="SUPFAM" id="SSF57903">
    <property type="entry name" value="FYVE/PHD zinc finger"/>
    <property type="match status" value="1"/>
</dbReference>
<name>A0AAV2SWL1_MEGNR</name>
<evidence type="ECO:0000256" key="2">
    <source>
        <dbReference type="ARBA" id="ARBA00006645"/>
    </source>
</evidence>
<evidence type="ECO:0000313" key="15">
    <source>
        <dbReference type="EMBL" id="CAL4246551.1"/>
    </source>
</evidence>
<keyword evidence="16" id="KW-1185">Reference proteome</keyword>
<evidence type="ECO:0000259" key="14">
    <source>
        <dbReference type="PROSITE" id="PS50016"/>
    </source>
</evidence>
<dbReference type="EMBL" id="CAXKWB010144401">
    <property type="protein sequence ID" value="CAL4246551.1"/>
    <property type="molecule type" value="Genomic_DNA"/>
</dbReference>
<dbReference type="InterPro" id="IPR013500">
    <property type="entry name" value="TopoI_cat_euk"/>
</dbReference>
<evidence type="ECO:0000256" key="3">
    <source>
        <dbReference type="ARBA" id="ARBA00022723"/>
    </source>
</evidence>
<dbReference type="PROSITE" id="PS01359">
    <property type="entry name" value="ZF_PHD_1"/>
    <property type="match status" value="1"/>
</dbReference>
<keyword evidence="8 11" id="KW-0413">Isomerase</keyword>
<dbReference type="GO" id="GO:0003677">
    <property type="term" value="F:DNA binding"/>
    <property type="evidence" value="ECO:0007669"/>
    <property type="project" value="UniProtKB-UniRule"/>
</dbReference>
<dbReference type="GO" id="GO:0003917">
    <property type="term" value="F:DNA topoisomerase type I (single strand cut, ATP-independent) activity"/>
    <property type="evidence" value="ECO:0007669"/>
    <property type="project" value="UniProtKB-UniRule"/>
</dbReference>
<dbReference type="PROSITE" id="PS52038">
    <property type="entry name" value="TOPO_IB_2"/>
    <property type="match status" value="1"/>
</dbReference>
<dbReference type="Proteomes" id="UP001497623">
    <property type="component" value="Unassembled WGS sequence"/>
</dbReference>
<feature type="coiled-coil region" evidence="12">
    <location>
        <begin position="257"/>
        <end position="284"/>
    </location>
</feature>
<feature type="compositionally biased region" description="Polar residues" evidence="13">
    <location>
        <begin position="786"/>
        <end position="816"/>
    </location>
</feature>
<dbReference type="InterPro" id="IPR013499">
    <property type="entry name" value="TopoI_euk"/>
</dbReference>
<evidence type="ECO:0000313" key="16">
    <source>
        <dbReference type="Proteomes" id="UP001497623"/>
    </source>
</evidence>
<dbReference type="EC" id="5.6.2.1" evidence="11"/>
<dbReference type="InterPro" id="IPR013030">
    <property type="entry name" value="DNA_topo_DNA_db_N_dom2"/>
</dbReference>
<feature type="region of interest" description="Disordered" evidence="13">
    <location>
        <begin position="1121"/>
        <end position="1155"/>
    </location>
</feature>
<feature type="domain" description="PHD-type" evidence="14">
    <location>
        <begin position="967"/>
        <end position="1024"/>
    </location>
</feature>
<dbReference type="SUPFAM" id="SSF46596">
    <property type="entry name" value="Eukaryotic DNA topoisomerase I, dispensable insert domain"/>
    <property type="match status" value="1"/>
</dbReference>
<keyword evidence="12" id="KW-0175">Coiled coil</keyword>
<dbReference type="InterPro" id="IPR025834">
    <property type="entry name" value="TopoI_C_dom"/>
</dbReference>
<evidence type="ECO:0000256" key="9">
    <source>
        <dbReference type="PROSITE-ProRule" id="PRU00146"/>
    </source>
</evidence>
<dbReference type="Pfam" id="PF02919">
    <property type="entry name" value="Topoisom_I_N"/>
    <property type="match status" value="1"/>
</dbReference>
<dbReference type="GO" id="GO:0005730">
    <property type="term" value="C:nucleolus"/>
    <property type="evidence" value="ECO:0007669"/>
    <property type="project" value="TreeGrafter"/>
</dbReference>